<dbReference type="PANTHER" id="PTHR30203:SF31">
    <property type="entry name" value="RND EFFLUX SYSTEM, OUTER MEMBRANE LIPOPROTEIN, NODT"/>
    <property type="match status" value="1"/>
</dbReference>
<dbReference type="Gene3D" id="1.20.1600.10">
    <property type="entry name" value="Outer membrane efflux proteins (OEP)"/>
    <property type="match status" value="1"/>
</dbReference>
<gene>
    <name evidence="4" type="ORF">H206_02865</name>
</gene>
<feature type="region of interest" description="Disordered" evidence="2">
    <location>
        <begin position="111"/>
        <end position="130"/>
    </location>
</feature>
<dbReference type="Pfam" id="PF02321">
    <property type="entry name" value="OEP"/>
    <property type="match status" value="1"/>
</dbReference>
<dbReference type="SUPFAM" id="SSF56954">
    <property type="entry name" value="Outer membrane efflux proteins (OEP)"/>
    <property type="match status" value="1"/>
</dbReference>
<dbReference type="Proteomes" id="UP000287853">
    <property type="component" value="Unassembled WGS sequence"/>
</dbReference>
<feature type="chain" id="PRO_5019290622" evidence="3">
    <location>
        <begin position="24"/>
        <end position="246"/>
    </location>
</feature>
<name>A0A444IR87_9BACT</name>
<comment type="similarity">
    <text evidence="1">Belongs to the outer membrane factor (OMF) (TC 1.B.17) family.</text>
</comment>
<protein>
    <submittedName>
        <fullName evidence="4">Outer membrane efflux protein</fullName>
    </submittedName>
</protein>
<reference evidence="4 5" key="1">
    <citation type="submission" date="2017-01" db="EMBL/GenBank/DDBJ databases">
        <title>The cable genome- insights into the physiology and evolution of filamentous bacteria capable of sulfide oxidation via long distance electron transfer.</title>
        <authorList>
            <person name="Schreiber L."/>
            <person name="Bjerg J.T."/>
            <person name="Boggild A."/>
            <person name="Van De Vossenberg J."/>
            <person name="Meysman F."/>
            <person name="Nielsen L.P."/>
            <person name="Schramm A."/>
            <person name="Kjeldsen K.U."/>
        </authorList>
    </citation>
    <scope>NUCLEOTIDE SEQUENCE [LARGE SCALE GENOMIC DNA]</scope>
    <source>
        <strain evidence="4">MCF</strain>
    </source>
</reference>
<keyword evidence="5" id="KW-1185">Reference proteome</keyword>
<dbReference type="AlphaFoldDB" id="A0A444IR87"/>
<dbReference type="GO" id="GO:0015562">
    <property type="term" value="F:efflux transmembrane transporter activity"/>
    <property type="evidence" value="ECO:0007669"/>
    <property type="project" value="InterPro"/>
</dbReference>
<feature type="non-terminal residue" evidence="4">
    <location>
        <position position="246"/>
    </location>
</feature>
<keyword evidence="3" id="KW-0732">Signal</keyword>
<evidence type="ECO:0000313" key="5">
    <source>
        <dbReference type="Proteomes" id="UP000287853"/>
    </source>
</evidence>
<evidence type="ECO:0000256" key="1">
    <source>
        <dbReference type="ARBA" id="ARBA00007613"/>
    </source>
</evidence>
<sequence>MKKRIFGSAPFYCLLLQLLTACAVVGPNYQKPALRLNEQWNSPLLKGLQAEQADSRQLATWWEVLEDEQLSSLIERAVADNLDLQTATERVEQARLQREIQTTAELPSLDATGSASWKRDGNDSSGESYGTGLDASWEADLFGSVRRFIEAAEADFQASQEELRDVLVSLVAEVALNYVELRSSQVQLANMRKSLVMQRETLQLVQWQHEAGLDDELALHQAQYNLESSEAQIPTLETSLASSMNR</sequence>
<evidence type="ECO:0000313" key="4">
    <source>
        <dbReference type="EMBL" id="RWX43317.1"/>
    </source>
</evidence>
<accession>A0A444IR87</accession>
<dbReference type="PROSITE" id="PS51257">
    <property type="entry name" value="PROKAR_LIPOPROTEIN"/>
    <property type="match status" value="1"/>
</dbReference>
<evidence type="ECO:0000256" key="2">
    <source>
        <dbReference type="SAM" id="MobiDB-lite"/>
    </source>
</evidence>
<dbReference type="PANTHER" id="PTHR30203">
    <property type="entry name" value="OUTER MEMBRANE CATION EFFLUX PROTEIN"/>
    <property type="match status" value="1"/>
</dbReference>
<evidence type="ECO:0000256" key="3">
    <source>
        <dbReference type="SAM" id="SignalP"/>
    </source>
</evidence>
<dbReference type="InterPro" id="IPR003423">
    <property type="entry name" value="OMP_efflux"/>
</dbReference>
<organism evidence="4 5">
    <name type="scientific">Candidatus Electrothrix aarhusensis</name>
    <dbReference type="NCBI Taxonomy" id="1859131"/>
    <lineage>
        <taxon>Bacteria</taxon>
        <taxon>Pseudomonadati</taxon>
        <taxon>Thermodesulfobacteriota</taxon>
        <taxon>Desulfobulbia</taxon>
        <taxon>Desulfobulbales</taxon>
        <taxon>Desulfobulbaceae</taxon>
        <taxon>Candidatus Electrothrix</taxon>
    </lineage>
</organism>
<dbReference type="InterPro" id="IPR010131">
    <property type="entry name" value="MdtP/NodT-like"/>
</dbReference>
<feature type="signal peptide" evidence="3">
    <location>
        <begin position="1"/>
        <end position="23"/>
    </location>
</feature>
<comment type="caution">
    <text evidence="4">The sequence shown here is derived from an EMBL/GenBank/DDBJ whole genome shotgun (WGS) entry which is preliminary data.</text>
</comment>
<dbReference type="EMBL" id="MTKO01000123">
    <property type="protein sequence ID" value="RWX43317.1"/>
    <property type="molecule type" value="Genomic_DNA"/>
</dbReference>
<proteinExistence type="inferred from homology"/>